<gene>
    <name evidence="2" type="ORF">IC608_06635</name>
</gene>
<reference evidence="2" key="1">
    <citation type="submission" date="2020-09" db="EMBL/GenBank/DDBJ databases">
        <title>Genome seq and assembly of Devosia sp.</title>
        <authorList>
            <person name="Chhetri G."/>
        </authorList>
    </citation>
    <scope>NUCLEOTIDE SEQUENCE</scope>
    <source>
        <strain evidence="2">PTR5</strain>
    </source>
</reference>
<protein>
    <recommendedName>
        <fullName evidence="1">Competence protein CoiA nuclease-like domain-containing protein</fullName>
    </recommendedName>
</protein>
<comment type="caution">
    <text evidence="2">The sequence shown here is derived from an EMBL/GenBank/DDBJ whole genome shotgun (WGS) entry which is preliminary data.</text>
</comment>
<evidence type="ECO:0000313" key="2">
    <source>
        <dbReference type="EMBL" id="MBD8065145.1"/>
    </source>
</evidence>
<sequence>MTTQQTTTTLPAIVQNGSAVVQGIDSPTAIAGNRKTRRAIKKVIDLRGAEPVIMPVEAVLDGLTAVDLTTARRAIAYGRGEGNILFRCENCNSPVYLAVSHTASTGDGRGAYFKHYGGTPAECCWRTPDVMRDTGAGQFGGNQEGEAHRRLKTCLADSIRCDTDFSEPVVDKHFIRIGDGHRRPDIFTIYKGQPIALELQLARLTLTTITERNAAYRTAGITLVWVTSAHELASLNNQSFRDLYLAAGGRILAVDAASYERSEETSVLHLRELSLEPCIQHPFAIYNRWRSRMVEPDVILMPEGQRHAEGQRAYAAALAEKLQAKAPGLTETIASTVASGADLNLVAAEWSALAKLVGARDLRQSLQDELPLVLRWLQAVERLNNATGGEKAVAGKVVAACAAAIFAARPGKHWIPLIEHAANAVPVVAAVLAPELRTKMTRLKASPGKLHPFHAYHRHMISALHPWLSFWLLAKAPNGLAPHQRLL</sequence>
<dbReference type="RefSeq" id="WP_191773693.1">
    <property type="nucleotide sequence ID" value="NZ_JACYFU010000001.1"/>
</dbReference>
<dbReference type="EMBL" id="JACYFU010000001">
    <property type="protein sequence ID" value="MBD8065145.1"/>
    <property type="molecule type" value="Genomic_DNA"/>
</dbReference>
<feature type="domain" description="Competence protein CoiA nuclease-like" evidence="1">
    <location>
        <begin position="181"/>
        <end position="240"/>
    </location>
</feature>
<proteinExistence type="predicted"/>
<dbReference type="AlphaFoldDB" id="A0A927IQ10"/>
<organism evidence="2 3">
    <name type="scientific">Devosia oryzisoli</name>
    <dbReference type="NCBI Taxonomy" id="2774138"/>
    <lineage>
        <taxon>Bacteria</taxon>
        <taxon>Pseudomonadati</taxon>
        <taxon>Pseudomonadota</taxon>
        <taxon>Alphaproteobacteria</taxon>
        <taxon>Hyphomicrobiales</taxon>
        <taxon>Devosiaceae</taxon>
        <taxon>Devosia</taxon>
    </lineage>
</organism>
<evidence type="ECO:0000259" key="1">
    <source>
        <dbReference type="Pfam" id="PF06054"/>
    </source>
</evidence>
<dbReference type="InterPro" id="IPR010330">
    <property type="entry name" value="CoiA_nuc"/>
</dbReference>
<accession>A0A927IQ10</accession>
<dbReference type="Proteomes" id="UP000654108">
    <property type="component" value="Unassembled WGS sequence"/>
</dbReference>
<keyword evidence="3" id="KW-1185">Reference proteome</keyword>
<name>A0A927IQ10_9HYPH</name>
<evidence type="ECO:0000313" key="3">
    <source>
        <dbReference type="Proteomes" id="UP000654108"/>
    </source>
</evidence>
<dbReference type="Pfam" id="PF06054">
    <property type="entry name" value="CoiA_nuc"/>
    <property type="match status" value="1"/>
</dbReference>